<keyword evidence="3 4" id="KW-0539">Nucleus</keyword>
<comment type="subcellular location">
    <subcellularLocation>
        <location evidence="1 4">Nucleus</location>
    </subcellularLocation>
</comment>
<gene>
    <name evidence="7" type="ORF">V5799_009760</name>
</gene>
<proteinExistence type="predicted"/>
<name>A0AAQ4FB27_AMBAM</name>
<feature type="domain" description="HTH psq-type" evidence="5">
    <location>
        <begin position="6"/>
        <end position="56"/>
    </location>
</feature>
<evidence type="ECO:0000259" key="6">
    <source>
        <dbReference type="PROSITE" id="PS51253"/>
    </source>
</evidence>
<dbReference type="GO" id="GO:0003677">
    <property type="term" value="F:DNA binding"/>
    <property type="evidence" value="ECO:0007669"/>
    <property type="project" value="UniProtKB-UniRule"/>
</dbReference>
<dbReference type="SUPFAM" id="SSF46689">
    <property type="entry name" value="Homeodomain-like"/>
    <property type="match status" value="2"/>
</dbReference>
<keyword evidence="2 4" id="KW-0238">DNA-binding</keyword>
<dbReference type="Pfam" id="PF03184">
    <property type="entry name" value="DDE_1"/>
    <property type="match status" value="1"/>
</dbReference>
<evidence type="ECO:0000313" key="8">
    <source>
        <dbReference type="Proteomes" id="UP001321473"/>
    </source>
</evidence>
<evidence type="ECO:0000256" key="3">
    <source>
        <dbReference type="ARBA" id="ARBA00023242"/>
    </source>
</evidence>
<dbReference type="PROSITE" id="PS50960">
    <property type="entry name" value="HTH_PSQ"/>
    <property type="match status" value="1"/>
</dbReference>
<dbReference type="Gene3D" id="1.10.10.60">
    <property type="entry name" value="Homeodomain-like"/>
    <property type="match status" value="2"/>
</dbReference>
<feature type="domain" description="HTH CENPB-type" evidence="6">
    <location>
        <begin position="67"/>
        <end position="138"/>
    </location>
</feature>
<organism evidence="7 8">
    <name type="scientific">Amblyomma americanum</name>
    <name type="common">Lone star tick</name>
    <dbReference type="NCBI Taxonomy" id="6943"/>
    <lineage>
        <taxon>Eukaryota</taxon>
        <taxon>Metazoa</taxon>
        <taxon>Ecdysozoa</taxon>
        <taxon>Arthropoda</taxon>
        <taxon>Chelicerata</taxon>
        <taxon>Arachnida</taxon>
        <taxon>Acari</taxon>
        <taxon>Parasitiformes</taxon>
        <taxon>Ixodida</taxon>
        <taxon>Ixodoidea</taxon>
        <taxon>Ixodidae</taxon>
        <taxon>Amblyomminae</taxon>
        <taxon>Amblyomma</taxon>
    </lineage>
</organism>
<dbReference type="Pfam" id="PF04218">
    <property type="entry name" value="CENP-B_N"/>
    <property type="match status" value="1"/>
</dbReference>
<dbReference type="Pfam" id="PF03221">
    <property type="entry name" value="HTH_Tnp_Tc5"/>
    <property type="match status" value="1"/>
</dbReference>
<keyword evidence="8" id="KW-1185">Reference proteome</keyword>
<sequence length="508" mass="55894">MMSSASSTARKRKVLSFEDKLAILNAVAAGEKKDIAARFSIPASTLSTILSAEHNIRNAVESGTSSKKKSLKTSTYADVDKAVFTWFLDTRARNVPISGAILQQKAKDFACILGHDDFKASNGWLQGFKSRHGVVGRVISGESASADSDAAASWVADKLPGILSRFEAADVYNADETALFYQMLPGRTLALKGDDCRGGKQSKLRITILLCANLDGTDKRVPLVVGKSARPRCFKGTKRMPVKYVANSKAWMTRPIFSEWLTEFNQDVKRQGRQVCLLLDNCSAHHVEGLQLSNIELHYFPANCTSLIQPLDKGVISFKCCYRRRLIQKILLDIRLEREMKIDIYQAVEMLAASWQEVRAEVIRNCFLKAGIVARNAQAGADDEEDVSTPSDVAEAWNELRTNGGVPDDVELDDFLFADNAAVATEEMTDAALAESVQDDRDDGACDADPCDVPTAKEVMNAMDVMRRFVGSRDDEGALHDLASLERRVLPALVPKKQAAITQFFSVK</sequence>
<evidence type="ECO:0000259" key="5">
    <source>
        <dbReference type="PROSITE" id="PS50960"/>
    </source>
</evidence>
<dbReference type="PROSITE" id="PS51253">
    <property type="entry name" value="HTH_CENPB"/>
    <property type="match status" value="1"/>
</dbReference>
<evidence type="ECO:0000313" key="7">
    <source>
        <dbReference type="EMBL" id="KAK8783875.1"/>
    </source>
</evidence>
<comment type="caution">
    <text evidence="7">The sequence shown here is derived from an EMBL/GenBank/DDBJ whole genome shotgun (WGS) entry which is preliminary data.</text>
</comment>
<protein>
    <recommendedName>
        <fullName evidence="9">Tick transposon</fullName>
    </recommendedName>
</protein>
<dbReference type="AlphaFoldDB" id="A0AAQ4FB27"/>
<dbReference type="Proteomes" id="UP001321473">
    <property type="component" value="Unassembled WGS sequence"/>
</dbReference>
<dbReference type="InterPro" id="IPR007889">
    <property type="entry name" value="HTH_Psq"/>
</dbReference>
<dbReference type="PANTHER" id="PTHR19303:SF52">
    <property type="entry name" value="TIGGER TRANSPOSABLE ELEMENT-DERIVED PROTEIN 6"/>
    <property type="match status" value="1"/>
</dbReference>
<evidence type="ECO:0000256" key="1">
    <source>
        <dbReference type="ARBA" id="ARBA00004123"/>
    </source>
</evidence>
<evidence type="ECO:0000256" key="2">
    <source>
        <dbReference type="ARBA" id="ARBA00023125"/>
    </source>
</evidence>
<dbReference type="InterPro" id="IPR006600">
    <property type="entry name" value="HTH_CenpB_DNA-bd_dom"/>
</dbReference>
<dbReference type="SMART" id="SM00674">
    <property type="entry name" value="CENPB"/>
    <property type="match status" value="1"/>
</dbReference>
<accession>A0AAQ4FB27</accession>
<dbReference type="PANTHER" id="PTHR19303">
    <property type="entry name" value="TRANSPOSON"/>
    <property type="match status" value="1"/>
</dbReference>
<evidence type="ECO:0008006" key="9">
    <source>
        <dbReference type="Google" id="ProtNLM"/>
    </source>
</evidence>
<dbReference type="EMBL" id="JARKHS020005086">
    <property type="protein sequence ID" value="KAK8783875.1"/>
    <property type="molecule type" value="Genomic_DNA"/>
</dbReference>
<feature type="DNA-binding region" description="H-T-H motif" evidence="4">
    <location>
        <begin position="32"/>
        <end position="52"/>
    </location>
</feature>
<dbReference type="GO" id="GO:0005634">
    <property type="term" value="C:nucleus"/>
    <property type="evidence" value="ECO:0007669"/>
    <property type="project" value="UniProtKB-SubCell"/>
</dbReference>
<dbReference type="InterPro" id="IPR009057">
    <property type="entry name" value="Homeodomain-like_sf"/>
</dbReference>
<evidence type="ECO:0000256" key="4">
    <source>
        <dbReference type="PROSITE-ProRule" id="PRU00320"/>
    </source>
</evidence>
<dbReference type="InterPro" id="IPR050863">
    <property type="entry name" value="CenT-Element_Derived"/>
</dbReference>
<reference evidence="7 8" key="1">
    <citation type="journal article" date="2023" name="Arcadia Sci">
        <title>De novo assembly of a long-read Amblyomma americanum tick genome.</title>
        <authorList>
            <person name="Chou S."/>
            <person name="Poskanzer K.E."/>
            <person name="Rollins M."/>
            <person name="Thuy-Boun P.S."/>
        </authorList>
    </citation>
    <scope>NUCLEOTIDE SEQUENCE [LARGE SCALE GENOMIC DNA]</scope>
    <source>
        <strain evidence="7">F_SG_1</strain>
        <tissue evidence="7">Salivary glands</tissue>
    </source>
</reference>
<dbReference type="InterPro" id="IPR004875">
    <property type="entry name" value="DDE_SF_endonuclease_dom"/>
</dbReference>